<evidence type="ECO:0000313" key="1">
    <source>
        <dbReference type="EMBL" id="RAL14671.1"/>
    </source>
</evidence>
<name>A0A395I399_ASPHC</name>
<dbReference type="EMBL" id="KZ824274">
    <property type="protein sequence ID" value="RAL14671.1"/>
    <property type="molecule type" value="Genomic_DNA"/>
</dbReference>
<dbReference type="Proteomes" id="UP000248961">
    <property type="component" value="Unassembled WGS sequence"/>
</dbReference>
<dbReference type="GeneID" id="37203820"/>
<proteinExistence type="predicted"/>
<reference evidence="1 2" key="1">
    <citation type="submission" date="2018-02" db="EMBL/GenBank/DDBJ databases">
        <title>The genomes of Aspergillus section Nigri reveals drivers in fungal speciation.</title>
        <authorList>
            <consortium name="DOE Joint Genome Institute"/>
            <person name="Vesth T.C."/>
            <person name="Nybo J."/>
            <person name="Theobald S."/>
            <person name="Brandl J."/>
            <person name="Frisvad J.C."/>
            <person name="Nielsen K.F."/>
            <person name="Lyhne E.K."/>
            <person name="Kogle M.E."/>
            <person name="Kuo A."/>
            <person name="Riley R."/>
            <person name="Clum A."/>
            <person name="Nolan M."/>
            <person name="Lipzen A."/>
            <person name="Salamov A."/>
            <person name="Henrissat B."/>
            <person name="Wiebenga A."/>
            <person name="De vries R.P."/>
            <person name="Grigoriev I.V."/>
            <person name="Mortensen U.H."/>
            <person name="Andersen M.R."/>
            <person name="Baker S.E."/>
        </authorList>
    </citation>
    <scope>NUCLEOTIDE SEQUENCE [LARGE SCALE GENOMIC DNA]</scope>
    <source>
        <strain evidence="1 2">CBS 101889</strain>
    </source>
</reference>
<dbReference type="OrthoDB" id="76567at2759"/>
<accession>A0A395I399</accession>
<sequence>MAHLLPRELESNLVSDMLTDVPTASKDLLLQRIKRDLRFHPFGIIYIDVDPDIAEVFIDQLEVPLTEESIYISYEPDTPDLLVVGMDTPLLDAVQNWFTQSFCDWELSKDERANLVVGASRTHYTFLKPYDICSKKPLQTLHIKRQKHPVLVVQTGWEEQYLPLRTDMCVWFEGCIPTLRHAILVVYERKRSNGSVACKVELFGRSPEIPRPYEIQSFTITQDKLDDRVLEITLADLFAGVPDTPHDPSKKLKLSLALLQESTSSVLETMDPDEAIASSSKKRKHAS</sequence>
<keyword evidence="2" id="KW-1185">Reference proteome</keyword>
<dbReference type="AlphaFoldDB" id="A0A395I399"/>
<dbReference type="VEuPathDB" id="FungiDB:BO97DRAFT_465236"/>
<dbReference type="RefSeq" id="XP_025553825.1">
    <property type="nucleotide sequence ID" value="XM_025699531.1"/>
</dbReference>
<protein>
    <submittedName>
        <fullName evidence="1">Uncharacterized protein</fullName>
    </submittedName>
</protein>
<gene>
    <name evidence="1" type="ORF">BO97DRAFT_465236</name>
</gene>
<evidence type="ECO:0000313" key="2">
    <source>
        <dbReference type="Proteomes" id="UP000248961"/>
    </source>
</evidence>
<organism evidence="1 2">
    <name type="scientific">Aspergillus homomorphus (strain CBS 101889)</name>
    <dbReference type="NCBI Taxonomy" id="1450537"/>
    <lineage>
        <taxon>Eukaryota</taxon>
        <taxon>Fungi</taxon>
        <taxon>Dikarya</taxon>
        <taxon>Ascomycota</taxon>
        <taxon>Pezizomycotina</taxon>
        <taxon>Eurotiomycetes</taxon>
        <taxon>Eurotiomycetidae</taxon>
        <taxon>Eurotiales</taxon>
        <taxon>Aspergillaceae</taxon>
        <taxon>Aspergillus</taxon>
        <taxon>Aspergillus subgen. Circumdati</taxon>
    </lineage>
</organism>